<evidence type="ECO:0008006" key="3">
    <source>
        <dbReference type="Google" id="ProtNLM"/>
    </source>
</evidence>
<dbReference type="PROSITE" id="PS51257">
    <property type="entry name" value="PROKAR_LIPOPROTEIN"/>
    <property type="match status" value="1"/>
</dbReference>
<reference evidence="1 2" key="1">
    <citation type="submission" date="2018-04" db="EMBL/GenBank/DDBJ databases">
        <title>Genomic Encyclopedia of Archaeal and Bacterial Type Strains, Phase II (KMG-II): from individual species to whole genera.</title>
        <authorList>
            <person name="Goeker M."/>
        </authorList>
    </citation>
    <scope>NUCLEOTIDE SEQUENCE [LARGE SCALE GENOMIC DNA]</scope>
    <source>
        <strain evidence="1 2">DSM 25731</strain>
    </source>
</reference>
<proteinExistence type="predicted"/>
<dbReference type="AlphaFoldDB" id="A0A2T6BTN6"/>
<evidence type="ECO:0000313" key="2">
    <source>
        <dbReference type="Proteomes" id="UP000244090"/>
    </source>
</evidence>
<evidence type="ECO:0000313" key="1">
    <source>
        <dbReference type="EMBL" id="PTX59442.1"/>
    </source>
</evidence>
<gene>
    <name evidence="1" type="ORF">C8N46_10930</name>
</gene>
<name>A0A2T6BTN6_9FLAO</name>
<dbReference type="OrthoDB" id="280897at2"/>
<organism evidence="1 2">
    <name type="scientific">Kordia periserrulae</name>
    <dbReference type="NCBI Taxonomy" id="701523"/>
    <lineage>
        <taxon>Bacteria</taxon>
        <taxon>Pseudomonadati</taxon>
        <taxon>Bacteroidota</taxon>
        <taxon>Flavobacteriia</taxon>
        <taxon>Flavobacteriales</taxon>
        <taxon>Flavobacteriaceae</taxon>
        <taxon>Kordia</taxon>
    </lineage>
</organism>
<dbReference type="EMBL" id="QBKT01000009">
    <property type="protein sequence ID" value="PTX59442.1"/>
    <property type="molecule type" value="Genomic_DNA"/>
</dbReference>
<dbReference type="RefSeq" id="WP_108116091.1">
    <property type="nucleotide sequence ID" value="NZ_QBKT01000009.1"/>
</dbReference>
<comment type="caution">
    <text evidence="1">The sequence shown here is derived from an EMBL/GenBank/DDBJ whole genome shotgun (WGS) entry which is preliminary data.</text>
</comment>
<protein>
    <recommendedName>
        <fullName evidence="3">Cytochrome c family protein</fullName>
    </recommendedName>
</protein>
<accession>A0A2T6BTN6</accession>
<dbReference type="Proteomes" id="UP000244090">
    <property type="component" value="Unassembled WGS sequence"/>
</dbReference>
<keyword evidence="2" id="KW-1185">Reference proteome</keyword>
<sequence length="489" mass="53584">MKTLLKTTALLCVIFVFFISCEEKKKETKTDTETTKLKAKAQAEYDLADANTVDSTCACETNWFPHTQTPAPAEGANSPFAAKSTTNCIFHQWSWQKFLWLTVPDTNKTPMFLRDASIMQVDPYMNPVTVASGTLVTLSSSEYKQAGSSGILQSNPNFNNGSSATVYYAIFMNETMNTAAKNYGAEIANGTLQPDNSAVFPVGSFELKTSWIPTSAIPQSDLGNYYTTNASVDGTTTEVALLGMHVVGVVENHPEFIWATFEHNSLAPAFDWTKGTASADTEKLLFQTGTVSNLDGITWTGSSPKVKSEAYTLFEYGVPRVEGSDPETNFMTTSQSEPENYNNIDYINKCVADNLSDVWNNYAYTGSIWINTDGLTPAQQVTLIKKEGYGLGDATPGSVARGSLNSANISMETYTQTFESSLSEIEASNLTNCLSCHNATSFGSGHPTSPLYLSHVFNGYLEHQKGSSKKEIDMMKVKEFQNEFINKKE</sequence>